<dbReference type="HAMAP" id="MF_01463_B">
    <property type="entry name" value="SecD_B"/>
    <property type="match status" value="1"/>
</dbReference>
<keyword evidence="5 9" id="KW-0653">Protein transport</keyword>
<dbReference type="Gene3D" id="1.20.1640.10">
    <property type="entry name" value="Multidrug efflux transporter AcrB transmembrane domain"/>
    <property type="match status" value="1"/>
</dbReference>
<dbReference type="InterPro" id="IPR048634">
    <property type="entry name" value="SecD_SecF_C"/>
</dbReference>
<evidence type="ECO:0000256" key="2">
    <source>
        <dbReference type="ARBA" id="ARBA00022448"/>
    </source>
</evidence>
<dbReference type="Pfam" id="PF21760">
    <property type="entry name" value="SecD_1st"/>
    <property type="match status" value="1"/>
</dbReference>
<dbReference type="InterPro" id="IPR001036">
    <property type="entry name" value="Acrflvin-R"/>
</dbReference>
<dbReference type="GO" id="GO:0006605">
    <property type="term" value="P:protein targeting"/>
    <property type="evidence" value="ECO:0007669"/>
    <property type="project" value="UniProtKB-UniRule"/>
</dbReference>
<evidence type="ECO:0000259" key="12">
    <source>
        <dbReference type="Pfam" id="PF22599"/>
    </source>
</evidence>
<evidence type="ECO:0000256" key="4">
    <source>
        <dbReference type="ARBA" id="ARBA00022692"/>
    </source>
</evidence>
<evidence type="ECO:0000256" key="6">
    <source>
        <dbReference type="ARBA" id="ARBA00022989"/>
    </source>
</evidence>
<comment type="subunit">
    <text evidence="9">Forms a complex with SecF. Part of the essential Sec protein translocation apparatus which comprises SecA, SecYEG and auxiliary proteins SecDF. Other proteins may also be involved.</text>
</comment>
<dbReference type="EMBL" id="LCQK01000003">
    <property type="protein sequence ID" value="KKW14883.1"/>
    <property type="molecule type" value="Genomic_DNA"/>
</dbReference>
<dbReference type="AlphaFoldDB" id="A0A0G1W843"/>
<evidence type="ECO:0000313" key="14">
    <source>
        <dbReference type="Proteomes" id="UP000034224"/>
    </source>
</evidence>
<feature type="domain" description="Protein export membrane protein SecD/SecF C-terminal" evidence="10">
    <location>
        <begin position="250"/>
        <end position="420"/>
    </location>
</feature>
<dbReference type="Pfam" id="PF02355">
    <property type="entry name" value="SecD_SecF_C"/>
    <property type="match status" value="1"/>
</dbReference>
<dbReference type="PRINTS" id="PR00702">
    <property type="entry name" value="ACRIFLAVINRP"/>
</dbReference>
<dbReference type="PATRIC" id="fig|1618665.3.peg.627"/>
<reference evidence="13 14" key="1">
    <citation type="journal article" date="2015" name="Nature">
        <title>rRNA introns, odd ribosomes, and small enigmatic genomes across a large radiation of phyla.</title>
        <authorList>
            <person name="Brown C.T."/>
            <person name="Hug L.A."/>
            <person name="Thomas B.C."/>
            <person name="Sharon I."/>
            <person name="Castelle C.J."/>
            <person name="Singh A."/>
            <person name="Wilkins M.J."/>
            <person name="Williams K.H."/>
            <person name="Banfield J.F."/>
        </authorList>
    </citation>
    <scope>NUCLEOTIDE SEQUENCE [LARGE SCALE GENOMIC DNA]</scope>
</reference>
<evidence type="ECO:0000259" key="11">
    <source>
        <dbReference type="Pfam" id="PF21760"/>
    </source>
</evidence>
<comment type="subcellular location">
    <subcellularLocation>
        <location evidence="1 9">Cell membrane</location>
        <topology evidence="1 9">Multi-pass membrane protein</topology>
    </subcellularLocation>
</comment>
<comment type="similarity">
    <text evidence="9">Belongs to the SecD/SecF family. SecD subfamily.</text>
</comment>
<feature type="domain" description="SecDF P1 head subdomain" evidence="12">
    <location>
        <begin position="149"/>
        <end position="248"/>
    </location>
</feature>
<evidence type="ECO:0000256" key="1">
    <source>
        <dbReference type="ARBA" id="ARBA00004651"/>
    </source>
</evidence>
<keyword evidence="4 9" id="KW-0812">Transmembrane</keyword>
<feature type="transmembrane region" description="Helical" evidence="9">
    <location>
        <begin position="270"/>
        <end position="289"/>
    </location>
</feature>
<evidence type="ECO:0000256" key="5">
    <source>
        <dbReference type="ARBA" id="ARBA00022927"/>
    </source>
</evidence>
<dbReference type="PANTHER" id="PTHR30081:SF1">
    <property type="entry name" value="PROTEIN TRANSLOCASE SUBUNIT SECD"/>
    <property type="match status" value="1"/>
</dbReference>
<evidence type="ECO:0000256" key="8">
    <source>
        <dbReference type="ARBA" id="ARBA00023136"/>
    </source>
</evidence>
<sequence length="427" mass="46689">MHNRKRLVIFLIVLVLISALAAFFAYEPLFQRWSGFRPWRLGLDLAGGTYLVYEVDLSGVAQSDRDSVVKGLRDVIERRVNLFGVSEPKVYLETSGGINRLVVELAGIKDVSAAIAQIGETPFLDFREVIEGQEVVDGEATTTANIVPTELTGRYVKGAQLGFDSVSGQPQIYLQFTDEGAKIFEEVTGRNVGKPLCIFLDNQIRSFEEDCPIVQAKISGGNAQITGRFTTAEARQIVERFNAGALPAPIKLINQQTISADFGKDSLTKAVFAGAIGTAVVILFMLIYYRRLGIFAAAALLMYVALTLGVFKIIPVTMTLAGIAGFILSIGMAVDANILVFERTKEEIKKGLSKTAAIEEGFRRAWTSIRDSNVSTMITSAVLYYFTSSFVKGFALALFLGVVVSMFSAITITRVLLRVFTKDIPKT</sequence>
<feature type="transmembrane region" description="Helical" evidence="9">
    <location>
        <begin position="320"/>
        <end position="341"/>
    </location>
</feature>
<dbReference type="GO" id="GO:0043952">
    <property type="term" value="P:protein transport by the Sec complex"/>
    <property type="evidence" value="ECO:0007669"/>
    <property type="project" value="UniProtKB-UniRule"/>
</dbReference>
<feature type="transmembrane region" description="Helical" evidence="9">
    <location>
        <begin position="372"/>
        <end position="388"/>
    </location>
</feature>
<dbReference type="InterPro" id="IPR048631">
    <property type="entry name" value="SecD_1st"/>
</dbReference>
<accession>A0A0G1W843</accession>
<keyword evidence="7 9" id="KW-0811">Translocation</keyword>
<proteinExistence type="inferred from homology"/>
<evidence type="ECO:0000256" key="9">
    <source>
        <dbReference type="HAMAP-Rule" id="MF_01463"/>
    </source>
</evidence>
<dbReference type="NCBIfam" id="TIGR00916">
    <property type="entry name" value="2A0604s01"/>
    <property type="match status" value="1"/>
</dbReference>
<evidence type="ECO:0000313" key="13">
    <source>
        <dbReference type="EMBL" id="KKW14883.1"/>
    </source>
</evidence>
<evidence type="ECO:0000256" key="7">
    <source>
        <dbReference type="ARBA" id="ARBA00023010"/>
    </source>
</evidence>
<dbReference type="NCBIfam" id="TIGR01129">
    <property type="entry name" value="secD"/>
    <property type="match status" value="1"/>
</dbReference>
<comment type="caution">
    <text evidence="13">The sequence shown here is derived from an EMBL/GenBank/DDBJ whole genome shotgun (WGS) entry which is preliminary data.</text>
</comment>
<comment type="function">
    <text evidence="9">Part of the Sec protein translocase complex. Interacts with the SecYEG preprotein conducting channel. SecDF uses the proton motive force (PMF) to complete protein translocation after the ATP-dependent function of SecA.</text>
</comment>
<dbReference type="SUPFAM" id="SSF82866">
    <property type="entry name" value="Multidrug efflux transporter AcrB transmembrane domain"/>
    <property type="match status" value="1"/>
</dbReference>
<organism evidence="13 14">
    <name type="scientific">Candidatus Jorgensenbacteria bacterium GW2011_GWB1_50_10</name>
    <dbReference type="NCBI Taxonomy" id="1618665"/>
    <lineage>
        <taxon>Bacteria</taxon>
        <taxon>Candidatus Joergenseniibacteriota</taxon>
    </lineage>
</organism>
<evidence type="ECO:0000256" key="3">
    <source>
        <dbReference type="ARBA" id="ARBA00022475"/>
    </source>
</evidence>
<evidence type="ECO:0000259" key="10">
    <source>
        <dbReference type="Pfam" id="PF02355"/>
    </source>
</evidence>
<dbReference type="InterPro" id="IPR022813">
    <property type="entry name" value="SecD/SecF_arch_bac"/>
</dbReference>
<dbReference type="PANTHER" id="PTHR30081">
    <property type="entry name" value="PROTEIN-EXPORT MEMBRANE PROTEIN SEC"/>
    <property type="match status" value="1"/>
</dbReference>
<dbReference type="InterPro" id="IPR005791">
    <property type="entry name" value="SecD"/>
</dbReference>
<dbReference type="Proteomes" id="UP000034224">
    <property type="component" value="Unassembled WGS sequence"/>
</dbReference>
<gene>
    <name evidence="9" type="primary">secD</name>
    <name evidence="13" type="ORF">UY55_C0003G0100</name>
</gene>
<comment type="caution">
    <text evidence="9">Lacks conserved residue(s) required for the propagation of feature annotation.</text>
</comment>
<keyword evidence="6 9" id="KW-1133">Transmembrane helix</keyword>
<dbReference type="Pfam" id="PF22599">
    <property type="entry name" value="SecDF_P1_head"/>
    <property type="match status" value="1"/>
</dbReference>
<keyword evidence="2 9" id="KW-0813">Transport</keyword>
<dbReference type="Gene3D" id="3.30.70.3220">
    <property type="match status" value="1"/>
</dbReference>
<feature type="transmembrane region" description="Helical" evidence="9">
    <location>
        <begin position="294"/>
        <end position="314"/>
    </location>
</feature>
<protein>
    <recommendedName>
        <fullName evidence="9">Protein translocase subunit SecD</fullName>
    </recommendedName>
</protein>
<keyword evidence="3 9" id="KW-1003">Cell membrane</keyword>
<dbReference type="InterPro" id="IPR055344">
    <property type="entry name" value="SecD_SecF_C_bact"/>
</dbReference>
<feature type="transmembrane region" description="Helical" evidence="9">
    <location>
        <begin position="394"/>
        <end position="417"/>
    </location>
</feature>
<name>A0A0G1W843_9BACT</name>
<dbReference type="STRING" id="1618665.UY55_C0003G0100"/>
<feature type="domain" description="Protein translocase subunit SecDF P1" evidence="11">
    <location>
        <begin position="72"/>
        <end position="129"/>
    </location>
</feature>
<dbReference type="GO" id="GO:0065002">
    <property type="term" value="P:intracellular protein transmembrane transport"/>
    <property type="evidence" value="ECO:0007669"/>
    <property type="project" value="UniProtKB-UniRule"/>
</dbReference>
<dbReference type="InterPro" id="IPR054384">
    <property type="entry name" value="SecDF_P1_head"/>
</dbReference>
<keyword evidence="8 9" id="KW-0472">Membrane</keyword>
<dbReference type="GO" id="GO:0005886">
    <property type="term" value="C:plasma membrane"/>
    <property type="evidence" value="ECO:0007669"/>
    <property type="project" value="UniProtKB-SubCell"/>
</dbReference>
<dbReference type="GO" id="GO:0015450">
    <property type="term" value="F:protein-transporting ATPase activity"/>
    <property type="evidence" value="ECO:0007669"/>
    <property type="project" value="InterPro"/>
</dbReference>